<dbReference type="NCBIfam" id="TIGR01102">
    <property type="entry name" value="yscR"/>
    <property type="match status" value="1"/>
</dbReference>
<evidence type="ECO:0000256" key="2">
    <source>
        <dbReference type="ARBA" id="ARBA00006257"/>
    </source>
</evidence>
<dbReference type="OrthoDB" id="9805111at2"/>
<dbReference type="EMBL" id="CP011371">
    <property type="protein sequence ID" value="AKJ32088.1"/>
    <property type="molecule type" value="Genomic_DNA"/>
</dbReference>
<name>A0A0G3BVN3_9BURK</name>
<keyword evidence="5 7" id="KW-1133">Transmembrane helix</keyword>
<dbReference type="NCBIfam" id="NF009438">
    <property type="entry name" value="PRK12797.1"/>
    <property type="match status" value="1"/>
</dbReference>
<feature type="transmembrane region" description="Helical" evidence="7">
    <location>
        <begin position="53"/>
        <end position="73"/>
    </location>
</feature>
<feature type="transmembrane region" description="Helical" evidence="7">
    <location>
        <begin position="12"/>
        <end position="41"/>
    </location>
</feature>
<evidence type="ECO:0000256" key="4">
    <source>
        <dbReference type="ARBA" id="ARBA00022692"/>
    </source>
</evidence>
<keyword evidence="6 7" id="KW-0472">Membrane</keyword>
<dbReference type="InterPro" id="IPR005838">
    <property type="entry name" value="T3SS_IM_P"/>
</dbReference>
<dbReference type="PRINTS" id="PR01302">
    <property type="entry name" value="TYPE3IMPPROT"/>
</dbReference>
<dbReference type="Pfam" id="PF00813">
    <property type="entry name" value="FliP"/>
    <property type="match status" value="1"/>
</dbReference>
<accession>A0A0G3BVN3</accession>
<evidence type="ECO:0000313" key="8">
    <source>
        <dbReference type="EMBL" id="AKJ32088.1"/>
    </source>
</evidence>
<proteinExistence type="inferred from homology"/>
<comment type="subcellular location">
    <subcellularLocation>
        <location evidence="1">Cell membrane</location>
        <topology evidence="1">Multi-pass membrane protein</topology>
    </subcellularLocation>
</comment>
<dbReference type="STRING" id="413882.AAW51_5397"/>
<dbReference type="RefSeq" id="WP_047197076.1">
    <property type="nucleotide sequence ID" value="NZ_CP011371.1"/>
</dbReference>
<evidence type="ECO:0000256" key="3">
    <source>
        <dbReference type="ARBA" id="ARBA00022475"/>
    </source>
</evidence>
<reference evidence="8 9" key="1">
    <citation type="submission" date="2015-05" db="EMBL/GenBank/DDBJ databases">
        <authorList>
            <person name="Tang B."/>
            <person name="Yu Y."/>
        </authorList>
    </citation>
    <scope>NUCLEOTIDE SEQUENCE [LARGE SCALE GENOMIC DNA]</scope>
    <source>
        <strain evidence="8 9">DSM 7029</strain>
    </source>
</reference>
<evidence type="ECO:0000256" key="7">
    <source>
        <dbReference type="RuleBase" id="RU362070"/>
    </source>
</evidence>
<dbReference type="AlphaFoldDB" id="A0A0G3BVN3"/>
<dbReference type="GO" id="GO:0005886">
    <property type="term" value="C:plasma membrane"/>
    <property type="evidence" value="ECO:0007669"/>
    <property type="project" value="UniProtKB-SubCell"/>
</dbReference>
<dbReference type="InterPro" id="IPR005773">
    <property type="entry name" value="T3SS_YscR-like"/>
</dbReference>
<evidence type="ECO:0000313" key="9">
    <source>
        <dbReference type="Proteomes" id="UP000035352"/>
    </source>
</evidence>
<evidence type="ECO:0000256" key="6">
    <source>
        <dbReference type="ARBA" id="ARBA00023136"/>
    </source>
</evidence>
<dbReference type="PANTHER" id="PTHR30587">
    <property type="entry name" value="FLAGELLAR BIOSYNTHETIC PROTEIN FLIP"/>
    <property type="match status" value="1"/>
</dbReference>
<dbReference type="PATRIC" id="fig|413882.6.peg.5646"/>
<dbReference type="Proteomes" id="UP000035352">
    <property type="component" value="Chromosome"/>
</dbReference>
<sequence>MQGGLPEPLTLVALIVAFGLAPFVALMVTSYTKLVIVFGLLRTALGLQQTPPNMVLNGIAIILSIYIMAPVGMDVGDALRGRQFGEKGEGLNDIMAVIDAAKVPVKEFLQKHTQERERQFFLKSAGNIWPKERADKLQADDFMVLVPSFTLSELTRAFQIGFVIYLVFVVVDLIVATVLLALGMSMISPTTISLPFKLLLFVMLDGWTRLVHGLVLSYR</sequence>
<keyword evidence="9" id="KW-1185">Reference proteome</keyword>
<comment type="caution">
    <text evidence="7">Lacks conserved residue(s) required for the propagation of feature annotation.</text>
</comment>
<organism evidence="8 9">
    <name type="scientific">Caldimonas brevitalea</name>
    <dbReference type="NCBI Taxonomy" id="413882"/>
    <lineage>
        <taxon>Bacteria</taxon>
        <taxon>Pseudomonadati</taxon>
        <taxon>Pseudomonadota</taxon>
        <taxon>Betaproteobacteria</taxon>
        <taxon>Burkholderiales</taxon>
        <taxon>Sphaerotilaceae</taxon>
        <taxon>Caldimonas</taxon>
    </lineage>
</organism>
<dbReference type="PANTHER" id="PTHR30587:SF2">
    <property type="entry name" value="SURFACE PRESENTATION OF ANTIGENS PROTEIN SPAP"/>
    <property type="match status" value="1"/>
</dbReference>
<keyword evidence="3 7" id="KW-1003">Cell membrane</keyword>
<protein>
    <submittedName>
        <fullName evidence="8">Type III secretion system protein SsaR</fullName>
    </submittedName>
</protein>
<dbReference type="GO" id="GO:0009306">
    <property type="term" value="P:protein secretion"/>
    <property type="evidence" value="ECO:0007669"/>
    <property type="project" value="UniProtKB-UniRule"/>
</dbReference>
<evidence type="ECO:0000256" key="5">
    <source>
        <dbReference type="ARBA" id="ARBA00022989"/>
    </source>
</evidence>
<dbReference type="KEGG" id="pbh:AAW51_5397"/>
<keyword evidence="4 7" id="KW-0812">Transmembrane</keyword>
<feature type="transmembrane region" description="Helical" evidence="7">
    <location>
        <begin position="157"/>
        <end position="182"/>
    </location>
</feature>
<dbReference type="PROSITE" id="PS01060">
    <property type="entry name" value="FLIP_1"/>
    <property type="match status" value="1"/>
</dbReference>
<evidence type="ECO:0000256" key="1">
    <source>
        <dbReference type="ARBA" id="ARBA00004651"/>
    </source>
</evidence>
<gene>
    <name evidence="8" type="primary">yscR</name>
    <name evidence="8" type="ORF">AAW51_5397</name>
</gene>
<comment type="similarity">
    <text evidence="2 7">Belongs to the FliP/MopC/SpaP family.</text>
</comment>
<dbReference type="PROSITE" id="PS01061">
    <property type="entry name" value="FLIP_2"/>
    <property type="match status" value="1"/>
</dbReference>